<dbReference type="GeneID" id="116657171"/>
<protein>
    <submittedName>
        <fullName evidence="9">Transmembrane protease serine 9-like</fullName>
    </submittedName>
</protein>
<evidence type="ECO:0000256" key="6">
    <source>
        <dbReference type="SAM" id="MobiDB-lite"/>
    </source>
</evidence>
<dbReference type="InterPro" id="IPR009003">
    <property type="entry name" value="Peptidase_S1_PA"/>
</dbReference>
<dbReference type="PROSITE" id="PS00135">
    <property type="entry name" value="TRYPSIN_SER"/>
    <property type="match status" value="1"/>
</dbReference>
<dbReference type="PROSITE" id="PS50240">
    <property type="entry name" value="TRYPSIN_DOM"/>
    <property type="match status" value="2"/>
</dbReference>
<evidence type="ECO:0000259" key="7">
    <source>
        <dbReference type="PROSITE" id="PS50240"/>
    </source>
</evidence>
<dbReference type="Gene3D" id="2.40.10.10">
    <property type="entry name" value="Trypsin-like serine proteases"/>
    <property type="match status" value="2"/>
</dbReference>
<sequence>MLPRPCVPANRKAGAEPPRGGAESAVLREVPMASPSVPCRGGGSMHVLVWLLVLWLLVLHTELSEGDSPKEDSAMSPAIPEAPSAPGHPKSRKFPVPTVAPGPAAATVGAAFESSQTPVFEGLSLKGRCIHRDMRIIDGMPAPKRRWPWQVSLQTGGVHRCGGSLFAPRWVLTAGHCVNSYEIYEVKLGSTWLHADSPDAVVVTAKDIYRHSGYNRTAYIHDIAVIKLNSSVSYSSSIQPVCLPEKDFEVLPGTQCWVTGWGRTIENVPSSRPPDLQEIEQTILQLEKCNEMAQEAANMSDQLVRKGMICGHNKERGGPCREVKILEEELSGSALGPGLPPTGGRSRAAARGRHRERKRPEGPMASPGVLRSGGVSLGLLLWLLLLQPRLSEVQKSRSQRRLGWAARLGAGGEGGRLKEDSAMSRAIPEAPSAPGHPKSPKIPVPTLSPVLPTPTAGEALESSQKPVNGGGPPQAACGHRTSRIVGGMPARERKWPWQVSLQINDQHICGGSLIGPQWVLTAAHCIFGYEEYTVKLGVIFLRSNPKNAMVIPVRDIVCHSHYDVRTLSNDIALALLAFSVNYSSSIQPVCLPEKHFEANAGTRCWVTGWGQTTENASVLPDVLQETEQILLHRKECNQRMQAKLRFRRTLVRKGMICGYHEKMKSPCKGDSGGPLVCEFNDLWVQVGIVSWGVACGATGLPEVYTDVTSYKDWVIDQVIKVSSCGSAGFFFPPLCLVLPLGILVTPWLPGPQHSCF</sequence>
<keyword evidence="8" id="KW-1185">Reference proteome</keyword>
<dbReference type="SMART" id="SM00020">
    <property type="entry name" value="Tryp_SPc"/>
    <property type="match status" value="2"/>
</dbReference>
<keyword evidence="1 5" id="KW-0645">Protease</keyword>
<dbReference type="KEGG" id="cfr:116657171"/>
<dbReference type="GO" id="GO:0004252">
    <property type="term" value="F:serine-type endopeptidase activity"/>
    <property type="evidence" value="ECO:0007669"/>
    <property type="project" value="InterPro"/>
</dbReference>
<dbReference type="PROSITE" id="PS00134">
    <property type="entry name" value="TRYPSIN_HIS"/>
    <property type="match status" value="1"/>
</dbReference>
<dbReference type="Pfam" id="PF00089">
    <property type="entry name" value="Trypsin"/>
    <property type="match status" value="2"/>
</dbReference>
<evidence type="ECO:0000256" key="5">
    <source>
        <dbReference type="RuleBase" id="RU363034"/>
    </source>
</evidence>
<dbReference type="CDD" id="cd00190">
    <property type="entry name" value="Tryp_SPc"/>
    <property type="match status" value="2"/>
</dbReference>
<dbReference type="FunFam" id="2.40.10.10:FF:000024">
    <property type="entry name" value="Serine protease 53"/>
    <property type="match status" value="1"/>
</dbReference>
<accession>A0A8B8R9A2</accession>
<dbReference type="InterPro" id="IPR033116">
    <property type="entry name" value="TRYPSIN_SER"/>
</dbReference>
<dbReference type="RefSeq" id="XP_032314556.1">
    <property type="nucleotide sequence ID" value="XM_032458665.1"/>
</dbReference>
<keyword evidence="4" id="KW-1015">Disulfide bond</keyword>
<dbReference type="InterPro" id="IPR001314">
    <property type="entry name" value="Peptidase_S1A"/>
</dbReference>
<dbReference type="PANTHER" id="PTHR24253:SF24">
    <property type="entry name" value="PEPTIDASE S1 DOMAIN-CONTAINING PROTEIN"/>
    <property type="match status" value="1"/>
</dbReference>
<dbReference type="SUPFAM" id="SSF50494">
    <property type="entry name" value="Trypsin-like serine proteases"/>
    <property type="match status" value="2"/>
</dbReference>
<feature type="region of interest" description="Disordered" evidence="6">
    <location>
        <begin position="331"/>
        <end position="370"/>
    </location>
</feature>
<dbReference type="GO" id="GO:0006508">
    <property type="term" value="P:proteolysis"/>
    <property type="evidence" value="ECO:0007669"/>
    <property type="project" value="UniProtKB-KW"/>
</dbReference>
<dbReference type="InterPro" id="IPR001254">
    <property type="entry name" value="Trypsin_dom"/>
</dbReference>
<feature type="compositionally biased region" description="Low complexity" evidence="6">
    <location>
        <begin position="444"/>
        <end position="455"/>
    </location>
</feature>
<feature type="domain" description="Peptidase S1" evidence="7">
    <location>
        <begin position="136"/>
        <end position="410"/>
    </location>
</feature>
<keyword evidence="2" id="KW-0732">Signal</keyword>
<reference evidence="9" key="1">
    <citation type="submission" date="2025-08" db="UniProtKB">
        <authorList>
            <consortium name="RefSeq"/>
        </authorList>
    </citation>
    <scope>IDENTIFICATION</scope>
    <source>
        <tissue evidence="9">Ear skin</tissue>
    </source>
</reference>
<name>A0A8B8R9A2_CAMFR</name>
<evidence type="ECO:0000313" key="9">
    <source>
        <dbReference type="RefSeq" id="XP_032314556.1"/>
    </source>
</evidence>
<keyword evidence="5" id="KW-0720">Serine protease</keyword>
<feature type="region of interest" description="Disordered" evidence="6">
    <location>
        <begin position="409"/>
        <end position="480"/>
    </location>
</feature>
<dbReference type="FunFam" id="2.40.10.10:FF:000004">
    <property type="entry name" value="Tryptase gamma 1"/>
    <property type="match status" value="1"/>
</dbReference>
<evidence type="ECO:0000313" key="8">
    <source>
        <dbReference type="Proteomes" id="UP000694856"/>
    </source>
</evidence>
<dbReference type="PANTHER" id="PTHR24253">
    <property type="entry name" value="TRANSMEMBRANE PROTEASE SERINE"/>
    <property type="match status" value="1"/>
</dbReference>
<evidence type="ECO:0000256" key="2">
    <source>
        <dbReference type="ARBA" id="ARBA00022729"/>
    </source>
</evidence>
<feature type="domain" description="Peptidase S1" evidence="7">
    <location>
        <begin position="484"/>
        <end position="719"/>
    </location>
</feature>
<feature type="region of interest" description="Disordered" evidence="6">
    <location>
        <begin position="1"/>
        <end position="22"/>
    </location>
</feature>
<dbReference type="PRINTS" id="PR00722">
    <property type="entry name" value="CHYMOTRYPSIN"/>
</dbReference>
<gene>
    <name evidence="9" type="primary">LOC116657171</name>
</gene>
<evidence type="ECO:0000256" key="3">
    <source>
        <dbReference type="ARBA" id="ARBA00022801"/>
    </source>
</evidence>
<proteinExistence type="predicted"/>
<dbReference type="Proteomes" id="UP000694856">
    <property type="component" value="Chromosome 17"/>
</dbReference>
<feature type="region of interest" description="Disordered" evidence="6">
    <location>
        <begin position="66"/>
        <end position="95"/>
    </location>
</feature>
<feature type="compositionally biased region" description="Basic residues" evidence="6">
    <location>
        <begin position="348"/>
        <end position="357"/>
    </location>
</feature>
<dbReference type="InterPro" id="IPR018114">
    <property type="entry name" value="TRYPSIN_HIS"/>
</dbReference>
<dbReference type="InterPro" id="IPR043504">
    <property type="entry name" value="Peptidase_S1_PA_chymotrypsin"/>
</dbReference>
<evidence type="ECO:0000256" key="4">
    <source>
        <dbReference type="ARBA" id="ARBA00023157"/>
    </source>
</evidence>
<keyword evidence="3 5" id="KW-0378">Hydrolase</keyword>
<dbReference type="AlphaFoldDB" id="A0A8B8R9A2"/>
<evidence type="ECO:0000256" key="1">
    <source>
        <dbReference type="ARBA" id="ARBA00022670"/>
    </source>
</evidence>
<organism evidence="8 9">
    <name type="scientific">Camelus ferus</name>
    <name type="common">Wild bactrian camel</name>
    <name type="synonym">Camelus bactrianus ferus</name>
    <dbReference type="NCBI Taxonomy" id="419612"/>
    <lineage>
        <taxon>Eukaryota</taxon>
        <taxon>Metazoa</taxon>
        <taxon>Chordata</taxon>
        <taxon>Craniata</taxon>
        <taxon>Vertebrata</taxon>
        <taxon>Euteleostomi</taxon>
        <taxon>Mammalia</taxon>
        <taxon>Eutheria</taxon>
        <taxon>Laurasiatheria</taxon>
        <taxon>Artiodactyla</taxon>
        <taxon>Tylopoda</taxon>
        <taxon>Camelidae</taxon>
        <taxon>Camelus</taxon>
    </lineage>
</organism>